<feature type="compositionally biased region" description="Low complexity" evidence="1">
    <location>
        <begin position="1092"/>
        <end position="1102"/>
    </location>
</feature>
<protein>
    <submittedName>
        <fullName evidence="2">Uncharacterized protein</fullName>
    </submittedName>
</protein>
<feature type="compositionally biased region" description="Low complexity" evidence="1">
    <location>
        <begin position="1193"/>
        <end position="1205"/>
    </location>
</feature>
<feature type="region of interest" description="Disordered" evidence="1">
    <location>
        <begin position="1"/>
        <end position="133"/>
    </location>
</feature>
<accession>A0A4S8MMH4</accession>
<dbReference type="PANTHER" id="PTHR23159:SF31">
    <property type="entry name" value="CENTROSOME-ASSOCIATED PROTEIN CEP250 ISOFORM X1"/>
    <property type="match status" value="1"/>
</dbReference>
<feature type="region of interest" description="Disordered" evidence="1">
    <location>
        <begin position="206"/>
        <end position="300"/>
    </location>
</feature>
<dbReference type="EMBL" id="ML179066">
    <property type="protein sequence ID" value="THV03454.1"/>
    <property type="molecule type" value="Genomic_DNA"/>
</dbReference>
<feature type="compositionally biased region" description="Polar residues" evidence="1">
    <location>
        <begin position="105"/>
        <end position="116"/>
    </location>
</feature>
<feature type="compositionally biased region" description="Basic and acidic residues" evidence="1">
    <location>
        <begin position="343"/>
        <end position="362"/>
    </location>
</feature>
<feature type="region of interest" description="Disordered" evidence="1">
    <location>
        <begin position="160"/>
        <end position="194"/>
    </location>
</feature>
<dbReference type="Proteomes" id="UP000297245">
    <property type="component" value="Unassembled WGS sequence"/>
</dbReference>
<evidence type="ECO:0000256" key="1">
    <source>
        <dbReference type="SAM" id="MobiDB-lite"/>
    </source>
</evidence>
<feature type="compositionally biased region" description="Polar residues" evidence="1">
    <location>
        <begin position="1153"/>
        <end position="1166"/>
    </location>
</feature>
<organism evidence="2 3">
    <name type="scientific">Dendrothele bispora (strain CBS 962.96)</name>
    <dbReference type="NCBI Taxonomy" id="1314807"/>
    <lineage>
        <taxon>Eukaryota</taxon>
        <taxon>Fungi</taxon>
        <taxon>Dikarya</taxon>
        <taxon>Basidiomycota</taxon>
        <taxon>Agaricomycotina</taxon>
        <taxon>Agaricomycetes</taxon>
        <taxon>Agaricomycetidae</taxon>
        <taxon>Agaricales</taxon>
        <taxon>Agaricales incertae sedis</taxon>
        <taxon>Dendrothele</taxon>
    </lineage>
</organism>
<reference evidence="2 3" key="1">
    <citation type="journal article" date="2019" name="Nat. Ecol. Evol.">
        <title>Megaphylogeny resolves global patterns of mushroom evolution.</title>
        <authorList>
            <person name="Varga T."/>
            <person name="Krizsan K."/>
            <person name="Foldi C."/>
            <person name="Dima B."/>
            <person name="Sanchez-Garcia M."/>
            <person name="Sanchez-Ramirez S."/>
            <person name="Szollosi G.J."/>
            <person name="Szarkandi J.G."/>
            <person name="Papp V."/>
            <person name="Albert L."/>
            <person name="Andreopoulos W."/>
            <person name="Angelini C."/>
            <person name="Antonin V."/>
            <person name="Barry K.W."/>
            <person name="Bougher N.L."/>
            <person name="Buchanan P."/>
            <person name="Buyck B."/>
            <person name="Bense V."/>
            <person name="Catcheside P."/>
            <person name="Chovatia M."/>
            <person name="Cooper J."/>
            <person name="Damon W."/>
            <person name="Desjardin D."/>
            <person name="Finy P."/>
            <person name="Geml J."/>
            <person name="Haridas S."/>
            <person name="Hughes K."/>
            <person name="Justo A."/>
            <person name="Karasinski D."/>
            <person name="Kautmanova I."/>
            <person name="Kiss B."/>
            <person name="Kocsube S."/>
            <person name="Kotiranta H."/>
            <person name="LaButti K.M."/>
            <person name="Lechner B.E."/>
            <person name="Liimatainen K."/>
            <person name="Lipzen A."/>
            <person name="Lukacs Z."/>
            <person name="Mihaltcheva S."/>
            <person name="Morgado L.N."/>
            <person name="Niskanen T."/>
            <person name="Noordeloos M.E."/>
            <person name="Ohm R.A."/>
            <person name="Ortiz-Santana B."/>
            <person name="Ovrebo C."/>
            <person name="Racz N."/>
            <person name="Riley R."/>
            <person name="Savchenko A."/>
            <person name="Shiryaev A."/>
            <person name="Soop K."/>
            <person name="Spirin V."/>
            <person name="Szebenyi C."/>
            <person name="Tomsovsky M."/>
            <person name="Tulloss R.E."/>
            <person name="Uehling J."/>
            <person name="Grigoriev I.V."/>
            <person name="Vagvolgyi C."/>
            <person name="Papp T."/>
            <person name="Martin F.M."/>
            <person name="Miettinen O."/>
            <person name="Hibbett D.S."/>
            <person name="Nagy L.G."/>
        </authorList>
    </citation>
    <scope>NUCLEOTIDE SEQUENCE [LARGE SCALE GENOMIC DNA]</scope>
    <source>
        <strain evidence="2 3">CBS 962.96</strain>
    </source>
</reference>
<feature type="compositionally biased region" description="Low complexity" evidence="1">
    <location>
        <begin position="410"/>
        <end position="436"/>
    </location>
</feature>
<keyword evidence="3" id="KW-1185">Reference proteome</keyword>
<name>A0A4S8MMH4_DENBC</name>
<feature type="compositionally biased region" description="Basic and acidic residues" evidence="1">
    <location>
        <begin position="1103"/>
        <end position="1118"/>
    </location>
</feature>
<feature type="compositionally biased region" description="Basic and acidic residues" evidence="1">
    <location>
        <begin position="1255"/>
        <end position="1269"/>
    </location>
</feature>
<feature type="compositionally biased region" description="Polar residues" evidence="1">
    <location>
        <begin position="264"/>
        <end position="280"/>
    </location>
</feature>
<dbReference type="OrthoDB" id="2593174at2759"/>
<feature type="compositionally biased region" description="Low complexity" evidence="1">
    <location>
        <begin position="1214"/>
        <end position="1229"/>
    </location>
</feature>
<feature type="compositionally biased region" description="Polar residues" evidence="1">
    <location>
        <begin position="226"/>
        <end position="250"/>
    </location>
</feature>
<proteinExistence type="predicted"/>
<feature type="region of interest" description="Disordered" evidence="1">
    <location>
        <begin position="403"/>
        <end position="453"/>
    </location>
</feature>
<feature type="compositionally biased region" description="Low complexity" evidence="1">
    <location>
        <begin position="117"/>
        <end position="132"/>
    </location>
</feature>
<dbReference type="PANTHER" id="PTHR23159">
    <property type="entry name" value="CENTROSOMAL PROTEIN 2"/>
    <property type="match status" value="1"/>
</dbReference>
<gene>
    <name evidence="2" type="ORF">K435DRAFT_791673</name>
</gene>
<sequence length="1285" mass="143089">MWSRFTSLVKHRNEEHSEITNMGNSLSSGQVLDGVRDVHPNLSVFHSDSDNPVSLTSPPASPSKSRRNLFKRNSRMPPPRDEDMRAPSPAPSQLSIGKPKKKRSSNQLHLTQSLGRSATPEPSLSSPLSARRPSLDALRSPHFNSVRSVADVPRPSLDVLREDDILPPSTPSAVPPGSVRSILRDPKTPGTGSNVRFFSRQAFGEQITDQSQSTEIDFQSIPPPFSTESSRQVASMSAIVTRTSPKNSRPSLGEIFSPLDDQSRSQSLSGQVNNEANTPLKQEIPPSDTSHSLDLSQDIELPSLPPGLHLDLDIDSGLDLPVSDEDNMLGPRHNGPVFTSTPFRDKGKGKERAIDDIAPPKKDAFDETIFHAKEKSPKLPHSLHDRSNSFSFGQTVFFSMNDTKDAGNRSSSSSAVPSLASDLKSTSSMSTSSPRSPETDSPSQSSIRSRGRALSDTVFQSILRSSSTSAHSNKLPEADINDESSSELVVYAAPLQPAPDPFSATANTYYGPQTMIPVTPPRGHHQTHVRKTSKEENIIVSLQTQLSIQAELFSQYETDLRARDEMVEILSRRLGESEKEETKRKGILRAWKKKVAELERACRFLEDEVETSRQEASERSIMDEASGEALRMLHRQIAGLEREKNDWSRKEEVLREEVQTLEELIRERSEDVQNLKQTLWNRDESQRELQDGLREAKEQIDQMGNISIAMVDEAEFKQTIAELEQREEEERERHHEVESKWEQQRAEMMLTTENAKAEKIALEGELETIKQQLKTREDEYTTLKAELEAQWSHTEKATEKIEALERENEELEAERHALEEANAKWDDERQTLNEEVQQLREHAQSLEAEREQLENERQSLYENVDHLEAELADAREEKDALVNKVDVLTDQLEQSKRNADHKHKIAEEFVTKHKDVERELQFALSEVERLKANNQKDEEDSQASLQRLKESEQTIGDLQARIASMTREHARMNRERASANEELERAAKEKAHLQELANQEATFRMDNERLSKDLERIRKELETLRKDSADKDLKIVQLNKQREADKDDISGLNIALDAKQQELELIKRKLAVAGTAGSTPASKVPGQRRESSIFSSRPSSVASEKDFALANPREKKLSSETLAKLDLTQSKDKKSSVADTPSKIAVGALSKSLRVNSAVSTPSSVTPKPRVGTMGPPARPSMGVSTPTPGVRSSLSRTASGSSSSILAKPRPTTPASTTSSTSSASTTASHHKKTSSGLDQSRRLPSAPKGAPASDKESGNTSEKEKENLSLSASRRRSILTTPA</sequence>
<evidence type="ECO:0000313" key="2">
    <source>
        <dbReference type="EMBL" id="THV03454.1"/>
    </source>
</evidence>
<feature type="compositionally biased region" description="Basic residues" evidence="1">
    <location>
        <begin position="64"/>
        <end position="74"/>
    </location>
</feature>
<feature type="region of interest" description="Disordered" evidence="1">
    <location>
        <begin position="1072"/>
        <end position="1285"/>
    </location>
</feature>
<evidence type="ECO:0000313" key="3">
    <source>
        <dbReference type="Proteomes" id="UP000297245"/>
    </source>
</evidence>
<feature type="region of interest" description="Disordered" evidence="1">
    <location>
        <begin position="931"/>
        <end position="952"/>
    </location>
</feature>
<feature type="region of interest" description="Disordered" evidence="1">
    <location>
        <begin position="327"/>
        <end position="362"/>
    </location>
</feature>
<feature type="compositionally biased region" description="Polar residues" evidence="1">
    <location>
        <begin position="19"/>
        <end position="30"/>
    </location>
</feature>
<feature type="compositionally biased region" description="Polar residues" evidence="1">
    <location>
        <begin position="207"/>
        <end position="217"/>
    </location>
</feature>
<feature type="compositionally biased region" description="Polar residues" evidence="1">
    <location>
        <begin position="44"/>
        <end position="58"/>
    </location>
</feature>
<dbReference type="Gene3D" id="1.20.5.170">
    <property type="match status" value="1"/>
</dbReference>